<evidence type="ECO:0000256" key="5">
    <source>
        <dbReference type="ARBA" id="ARBA00022989"/>
    </source>
</evidence>
<keyword evidence="10" id="KW-1185">Reference proteome</keyword>
<evidence type="ECO:0000256" key="7">
    <source>
        <dbReference type="SAM" id="Phobius"/>
    </source>
</evidence>
<feature type="transmembrane region" description="Helical" evidence="7">
    <location>
        <begin position="7"/>
        <end position="32"/>
    </location>
</feature>
<feature type="transmembrane region" description="Helical" evidence="7">
    <location>
        <begin position="306"/>
        <end position="330"/>
    </location>
</feature>
<evidence type="ECO:0000256" key="2">
    <source>
        <dbReference type="ARBA" id="ARBA00022448"/>
    </source>
</evidence>
<feature type="transmembrane region" description="Helical" evidence="7">
    <location>
        <begin position="282"/>
        <end position="300"/>
    </location>
</feature>
<dbReference type="GO" id="GO:0022857">
    <property type="term" value="F:transmembrane transporter activity"/>
    <property type="evidence" value="ECO:0007669"/>
    <property type="project" value="InterPro"/>
</dbReference>
<feature type="transmembrane region" description="Helical" evidence="7">
    <location>
        <begin position="342"/>
        <end position="364"/>
    </location>
</feature>
<evidence type="ECO:0000259" key="8">
    <source>
        <dbReference type="PROSITE" id="PS50850"/>
    </source>
</evidence>
<dbReference type="PANTHER" id="PTHR23513:SF6">
    <property type="entry name" value="MAJOR FACILITATOR SUPERFAMILY ASSOCIATED DOMAIN-CONTAINING PROTEIN"/>
    <property type="match status" value="1"/>
</dbReference>
<dbReference type="EMBL" id="FRAF01000024">
    <property type="protein sequence ID" value="SHK84982.1"/>
    <property type="molecule type" value="Genomic_DNA"/>
</dbReference>
<feature type="transmembrane region" description="Helical" evidence="7">
    <location>
        <begin position="38"/>
        <end position="61"/>
    </location>
</feature>
<name>A0A1M6VTU2_9BACL</name>
<dbReference type="GO" id="GO:0005886">
    <property type="term" value="C:plasma membrane"/>
    <property type="evidence" value="ECO:0007669"/>
    <property type="project" value="UniProtKB-SubCell"/>
</dbReference>
<dbReference type="InterPro" id="IPR010290">
    <property type="entry name" value="TM_effector"/>
</dbReference>
<feature type="transmembrane region" description="Helical" evidence="7">
    <location>
        <begin position="249"/>
        <end position="270"/>
    </location>
</feature>
<dbReference type="Pfam" id="PF05977">
    <property type="entry name" value="MFS_3"/>
    <property type="match status" value="1"/>
</dbReference>
<dbReference type="PROSITE" id="PS50850">
    <property type="entry name" value="MFS"/>
    <property type="match status" value="1"/>
</dbReference>
<feature type="transmembrane region" description="Helical" evidence="7">
    <location>
        <begin position="95"/>
        <end position="114"/>
    </location>
</feature>
<keyword evidence="2" id="KW-0813">Transport</keyword>
<feature type="transmembrane region" description="Helical" evidence="7">
    <location>
        <begin position="135"/>
        <end position="157"/>
    </location>
</feature>
<feature type="transmembrane region" description="Helical" evidence="7">
    <location>
        <begin position="370"/>
        <end position="393"/>
    </location>
</feature>
<keyword evidence="4 7" id="KW-0812">Transmembrane</keyword>
<sequence>MTLVRNLLIATYAESAAGILYSLSITWLVYLITHSPWALGLSLGVYLVPKTFGAMVVGHVMDNKFRRVYIMGTNIVRALVALVIPIAWVFSIRTFWLILLVTFFEAILGSYIHLAYQVMAKHGVISRDLLRFNALIASGTGIVEVVILIAMSLFLLGQPSNRLLLIVSTLICISAIAVGLIPAESYPQVAVNPESISWRNFRKALDFIKSDSRVTVILISGFGINLALAPILSQLPVLVRMHFHAQSSFYSMLLACMSLGVVVVSLVMAYARVTIRRPKVTLNLVLTVELVFAGIIAAAGDVRSRFIELVLFALLGAAQSTINTFEISLLQMIIPHRLVARVLSVIVTVSGTGAVIGLALAAWGMNIVGLVWTFLLFALFALIAVAMSFFWLFQLRRNEEVKLGED</sequence>
<dbReference type="InterPro" id="IPR020846">
    <property type="entry name" value="MFS_dom"/>
</dbReference>
<evidence type="ECO:0000256" key="6">
    <source>
        <dbReference type="ARBA" id="ARBA00023136"/>
    </source>
</evidence>
<dbReference type="InterPro" id="IPR036259">
    <property type="entry name" value="MFS_trans_sf"/>
</dbReference>
<dbReference type="STRING" id="1830138.SAMN05443507_12435"/>
<organism evidence="9 10">
    <name type="scientific">Alicyclobacillus tolerans</name>
    <dbReference type="NCBI Taxonomy" id="90970"/>
    <lineage>
        <taxon>Bacteria</taxon>
        <taxon>Bacillati</taxon>
        <taxon>Bacillota</taxon>
        <taxon>Bacilli</taxon>
        <taxon>Bacillales</taxon>
        <taxon>Alicyclobacillaceae</taxon>
        <taxon>Alicyclobacillus</taxon>
    </lineage>
</organism>
<accession>A0A1M6VTU2</accession>
<proteinExistence type="predicted"/>
<evidence type="ECO:0000256" key="4">
    <source>
        <dbReference type="ARBA" id="ARBA00022692"/>
    </source>
</evidence>
<evidence type="ECO:0000313" key="10">
    <source>
        <dbReference type="Proteomes" id="UP000184016"/>
    </source>
</evidence>
<dbReference type="CDD" id="cd06173">
    <property type="entry name" value="MFS_MefA_like"/>
    <property type="match status" value="1"/>
</dbReference>
<keyword evidence="3" id="KW-1003">Cell membrane</keyword>
<dbReference type="RefSeq" id="WP_072874961.1">
    <property type="nucleotide sequence ID" value="NZ_FRAF01000024.1"/>
</dbReference>
<dbReference type="PANTHER" id="PTHR23513">
    <property type="entry name" value="INTEGRAL MEMBRANE EFFLUX PROTEIN-RELATED"/>
    <property type="match status" value="1"/>
</dbReference>
<dbReference type="AlphaFoldDB" id="A0A1M6VTU2"/>
<dbReference type="SUPFAM" id="SSF103473">
    <property type="entry name" value="MFS general substrate transporter"/>
    <property type="match status" value="1"/>
</dbReference>
<evidence type="ECO:0000313" key="9">
    <source>
        <dbReference type="EMBL" id="SHK84982.1"/>
    </source>
</evidence>
<keyword evidence="6 7" id="KW-0472">Membrane</keyword>
<evidence type="ECO:0000256" key="1">
    <source>
        <dbReference type="ARBA" id="ARBA00004651"/>
    </source>
</evidence>
<feature type="transmembrane region" description="Helical" evidence="7">
    <location>
        <begin position="68"/>
        <end position="89"/>
    </location>
</feature>
<dbReference type="Proteomes" id="UP000184016">
    <property type="component" value="Unassembled WGS sequence"/>
</dbReference>
<feature type="domain" description="Major facilitator superfamily (MFS) profile" evidence="8">
    <location>
        <begin position="213"/>
        <end position="406"/>
    </location>
</feature>
<comment type="subcellular location">
    <subcellularLocation>
        <location evidence="1">Cell membrane</location>
        <topology evidence="1">Multi-pass membrane protein</topology>
    </subcellularLocation>
</comment>
<protein>
    <submittedName>
        <fullName evidence="9">Transmembrane secretion effector</fullName>
    </submittedName>
</protein>
<feature type="transmembrane region" description="Helical" evidence="7">
    <location>
        <begin position="163"/>
        <end position="183"/>
    </location>
</feature>
<dbReference type="Gene3D" id="1.20.1250.20">
    <property type="entry name" value="MFS general substrate transporter like domains"/>
    <property type="match status" value="1"/>
</dbReference>
<keyword evidence="5 7" id="KW-1133">Transmembrane helix</keyword>
<evidence type="ECO:0000256" key="3">
    <source>
        <dbReference type="ARBA" id="ARBA00022475"/>
    </source>
</evidence>
<feature type="transmembrane region" description="Helical" evidence="7">
    <location>
        <begin position="214"/>
        <end position="237"/>
    </location>
</feature>
<dbReference type="OrthoDB" id="9775268at2"/>
<gene>
    <name evidence="9" type="ORF">SAMN05443507_12435</name>
</gene>
<reference evidence="10" key="1">
    <citation type="submission" date="2016-11" db="EMBL/GenBank/DDBJ databases">
        <authorList>
            <person name="Varghese N."/>
            <person name="Submissions S."/>
        </authorList>
    </citation>
    <scope>NUCLEOTIDE SEQUENCE [LARGE SCALE GENOMIC DNA]</scope>
    <source>
        <strain evidence="10">USBA-503</strain>
    </source>
</reference>